<dbReference type="PRINTS" id="PR00046">
    <property type="entry name" value="SIGMA70FCT"/>
</dbReference>
<dbReference type="PIRSF" id="PIRSF000770">
    <property type="entry name" value="RNA_pol_sigma-SigE/K"/>
    <property type="match status" value="1"/>
</dbReference>
<name>A0A383XQR2_9GAMM</name>
<keyword evidence="10" id="KW-1185">Reference proteome</keyword>
<organism evidence="9 10">
    <name type="scientific">Abyssibacter profundi</name>
    <dbReference type="NCBI Taxonomy" id="2182787"/>
    <lineage>
        <taxon>Bacteria</taxon>
        <taxon>Pseudomonadati</taxon>
        <taxon>Pseudomonadota</taxon>
        <taxon>Gammaproteobacteria</taxon>
        <taxon>Chromatiales</taxon>
        <taxon>Oceanococcaceae</taxon>
        <taxon>Abyssibacter</taxon>
    </lineage>
</organism>
<accession>A0A383XQR2</accession>
<sequence length="244" mass="27032">MNAAASYASYERAGSHDLVGQHAGLVRKIALHLAARLPDSVELDDLIQSGMIGLLEAAASFDASQGASFETFAGIRIRGAMIDELRRGDWAPRSVHRKMRDVTRAVQEIEQTTGREASEQQVADHLGITLEEYRHITLDASQCQLLSLTPVDSEDDAHLREVASNEAQPTEVLQQAQFQRDLADAITKLPEREQLVMSLYYDEAMNLREIGAVLGVSESRVCQIHGQAMVRLRARLGDWLDRGK</sequence>
<evidence type="ECO:0000256" key="3">
    <source>
        <dbReference type="ARBA" id="ARBA00023082"/>
    </source>
</evidence>
<dbReference type="RefSeq" id="WP_109721256.1">
    <property type="nucleotide sequence ID" value="NZ_QEQK01000015.1"/>
</dbReference>
<keyword evidence="5 6" id="KW-0804">Transcription</keyword>
<dbReference type="SUPFAM" id="SSF88946">
    <property type="entry name" value="Sigma2 domain of RNA polymerase sigma factors"/>
    <property type="match status" value="1"/>
</dbReference>
<dbReference type="Pfam" id="PF04539">
    <property type="entry name" value="Sigma70_r3"/>
    <property type="match status" value="1"/>
</dbReference>
<evidence type="ECO:0000256" key="1">
    <source>
        <dbReference type="ARBA" id="ARBA00022490"/>
    </source>
</evidence>
<comment type="function">
    <text evidence="6">Sigma factors are initiation factors that promote the attachment of RNA polymerase to specific initiation sites and are then released. This sigma factor controls the expression of flagella-related genes.</text>
</comment>
<dbReference type="InterPro" id="IPR013324">
    <property type="entry name" value="RNA_pol_sigma_r3/r4-like"/>
</dbReference>
<feature type="region of interest" description="Sigma-70 factor domain-4" evidence="6">
    <location>
        <begin position="185"/>
        <end position="233"/>
    </location>
</feature>
<dbReference type="PROSITE" id="PS00715">
    <property type="entry name" value="SIGMA70_1"/>
    <property type="match status" value="1"/>
</dbReference>
<reference evidence="9 10" key="1">
    <citation type="submission" date="2018-05" db="EMBL/GenBank/DDBJ databases">
        <title>Abyssibacter profundi OUC007T gen. nov., sp. nov, a marine bacterium isolated from seawater of the Mariana Trench.</title>
        <authorList>
            <person name="Zhou S."/>
        </authorList>
    </citation>
    <scope>NUCLEOTIDE SEQUENCE [LARGE SCALE GENOMIC DNA]</scope>
    <source>
        <strain evidence="9 10">OUC007</strain>
    </source>
</reference>
<dbReference type="NCBIfam" id="TIGR02479">
    <property type="entry name" value="FliA_WhiG"/>
    <property type="match status" value="1"/>
</dbReference>
<evidence type="ECO:0000313" key="10">
    <source>
        <dbReference type="Proteomes" id="UP000251800"/>
    </source>
</evidence>
<keyword evidence="4 6" id="KW-0238">DNA-binding</keyword>
<dbReference type="InterPro" id="IPR012845">
    <property type="entry name" value="RNA_pol_sigma_FliA_WhiG"/>
</dbReference>
<dbReference type="Pfam" id="PF04542">
    <property type="entry name" value="Sigma70_r2"/>
    <property type="match status" value="1"/>
</dbReference>
<evidence type="ECO:0000256" key="5">
    <source>
        <dbReference type="ARBA" id="ARBA00023163"/>
    </source>
</evidence>
<keyword evidence="3 6" id="KW-0731">Sigma factor</keyword>
<dbReference type="GO" id="GO:0003677">
    <property type="term" value="F:DNA binding"/>
    <property type="evidence" value="ECO:0007669"/>
    <property type="project" value="UniProtKB-UniRule"/>
</dbReference>
<dbReference type="Pfam" id="PF04545">
    <property type="entry name" value="Sigma70_r4"/>
    <property type="match status" value="1"/>
</dbReference>
<dbReference type="GO" id="GO:0003899">
    <property type="term" value="F:DNA-directed RNA polymerase activity"/>
    <property type="evidence" value="ECO:0007669"/>
    <property type="project" value="InterPro"/>
</dbReference>
<dbReference type="InterPro" id="IPR013325">
    <property type="entry name" value="RNA_pol_sigma_r2"/>
</dbReference>
<dbReference type="CDD" id="cd06171">
    <property type="entry name" value="Sigma70_r4"/>
    <property type="match status" value="1"/>
</dbReference>
<comment type="similarity">
    <text evidence="6">Belongs to the sigma-70 factor family. FliA subfamily.</text>
</comment>
<dbReference type="PANTHER" id="PTHR30385:SF7">
    <property type="entry name" value="RNA POLYMERASE SIGMA FACTOR FLIA"/>
    <property type="match status" value="1"/>
</dbReference>
<feature type="domain" description="RNA polymerase sigma-70" evidence="8">
    <location>
        <begin position="206"/>
        <end position="232"/>
    </location>
</feature>
<evidence type="ECO:0000256" key="2">
    <source>
        <dbReference type="ARBA" id="ARBA00023015"/>
    </source>
</evidence>
<dbReference type="GO" id="GO:0016987">
    <property type="term" value="F:sigma factor activity"/>
    <property type="evidence" value="ECO:0007669"/>
    <property type="project" value="UniProtKB-UniRule"/>
</dbReference>
<dbReference type="Gene3D" id="1.10.1740.10">
    <property type="match status" value="1"/>
</dbReference>
<comment type="caution">
    <text evidence="9">The sequence shown here is derived from an EMBL/GenBank/DDBJ whole genome shotgun (WGS) entry which is preliminary data.</text>
</comment>
<dbReference type="SUPFAM" id="SSF88659">
    <property type="entry name" value="Sigma3 and sigma4 domains of RNA polymerase sigma factors"/>
    <property type="match status" value="2"/>
</dbReference>
<dbReference type="NCBIfam" id="TIGR02937">
    <property type="entry name" value="sigma70-ECF"/>
    <property type="match status" value="1"/>
</dbReference>
<dbReference type="InterPro" id="IPR007627">
    <property type="entry name" value="RNA_pol_sigma70_r2"/>
</dbReference>
<evidence type="ECO:0000259" key="7">
    <source>
        <dbReference type="PROSITE" id="PS00715"/>
    </source>
</evidence>
<dbReference type="GO" id="GO:0005737">
    <property type="term" value="C:cytoplasm"/>
    <property type="evidence" value="ECO:0007669"/>
    <property type="project" value="UniProtKB-SubCell"/>
</dbReference>
<dbReference type="Gene3D" id="1.20.140.160">
    <property type="match status" value="1"/>
</dbReference>
<comment type="subcellular location">
    <subcellularLocation>
        <location evidence="6">Cytoplasm</location>
    </subcellularLocation>
</comment>
<evidence type="ECO:0000256" key="6">
    <source>
        <dbReference type="HAMAP-Rule" id="MF_00962"/>
    </source>
</evidence>
<comment type="caution">
    <text evidence="6">Lacks conserved residue(s) required for the propagation of feature annotation.</text>
</comment>
<dbReference type="InterPro" id="IPR014284">
    <property type="entry name" value="RNA_pol_sigma-70_dom"/>
</dbReference>
<dbReference type="GO" id="GO:0006352">
    <property type="term" value="P:DNA-templated transcription initiation"/>
    <property type="evidence" value="ECO:0007669"/>
    <property type="project" value="UniProtKB-UniRule"/>
</dbReference>
<dbReference type="OrthoDB" id="9799825at2"/>
<dbReference type="PANTHER" id="PTHR30385">
    <property type="entry name" value="SIGMA FACTOR F FLAGELLAR"/>
    <property type="match status" value="1"/>
</dbReference>
<dbReference type="PROSITE" id="PS00716">
    <property type="entry name" value="SIGMA70_2"/>
    <property type="match status" value="1"/>
</dbReference>
<dbReference type="InterPro" id="IPR028617">
    <property type="entry name" value="Sigma70_FliA"/>
</dbReference>
<evidence type="ECO:0000259" key="8">
    <source>
        <dbReference type="PROSITE" id="PS00716"/>
    </source>
</evidence>
<evidence type="ECO:0000313" key="9">
    <source>
        <dbReference type="EMBL" id="PWN54966.1"/>
    </source>
</evidence>
<dbReference type="InterPro" id="IPR007624">
    <property type="entry name" value="RNA_pol_sigma70_r3"/>
</dbReference>
<feature type="short sequence motif" description="Interaction with polymerase core subunit RpoC" evidence="6">
    <location>
        <begin position="45"/>
        <end position="48"/>
    </location>
</feature>
<dbReference type="InterPro" id="IPR007630">
    <property type="entry name" value="RNA_pol_sigma70_r4"/>
</dbReference>
<dbReference type="AlphaFoldDB" id="A0A383XQR2"/>
<feature type="DNA-binding region" description="H-T-H motif" evidence="6">
    <location>
        <begin position="207"/>
        <end position="226"/>
    </location>
</feature>
<dbReference type="Proteomes" id="UP000251800">
    <property type="component" value="Unassembled WGS sequence"/>
</dbReference>
<feature type="domain" description="RNA polymerase sigma-70" evidence="7">
    <location>
        <begin position="45"/>
        <end position="58"/>
    </location>
</feature>
<dbReference type="HAMAP" id="MF_00962">
    <property type="entry name" value="Sigma70_FliA"/>
    <property type="match status" value="1"/>
</dbReference>
<gene>
    <name evidence="6 9" type="primary">fliA</name>
    <name evidence="9" type="ORF">DEH80_14595</name>
</gene>
<dbReference type="NCBIfam" id="NF005413">
    <property type="entry name" value="PRK06986.1"/>
    <property type="match status" value="1"/>
</dbReference>
<dbReference type="EMBL" id="QEQK01000015">
    <property type="protein sequence ID" value="PWN54966.1"/>
    <property type="molecule type" value="Genomic_DNA"/>
</dbReference>
<evidence type="ECO:0000256" key="4">
    <source>
        <dbReference type="ARBA" id="ARBA00023125"/>
    </source>
</evidence>
<dbReference type="InterPro" id="IPR000943">
    <property type="entry name" value="RNA_pol_sigma70"/>
</dbReference>
<keyword evidence="1 6" id="KW-0963">Cytoplasm</keyword>
<proteinExistence type="inferred from homology"/>
<keyword evidence="2 6" id="KW-0805">Transcription regulation</keyword>
<feature type="region of interest" description="Sigma-70 factor domain-2" evidence="6">
    <location>
        <begin position="18"/>
        <end position="90"/>
    </location>
</feature>
<protein>
    <recommendedName>
        <fullName evidence="6">RNA polymerase sigma factor FliA</fullName>
    </recommendedName>
    <alternativeName>
        <fullName evidence="6">RNA polymerase sigma factor for flagellar operon</fullName>
    </alternativeName>
    <alternativeName>
        <fullName evidence="6">Sigma F</fullName>
    </alternativeName>
    <alternativeName>
        <fullName evidence="6">Sigma-28</fullName>
    </alternativeName>
</protein>